<evidence type="ECO:0000313" key="3">
    <source>
        <dbReference type="Proteomes" id="UP000606974"/>
    </source>
</evidence>
<protein>
    <submittedName>
        <fullName evidence="2">Uncharacterized protein</fullName>
    </submittedName>
</protein>
<evidence type="ECO:0000256" key="1">
    <source>
        <dbReference type="SAM" id="MobiDB-lite"/>
    </source>
</evidence>
<gene>
    <name evidence="2" type="ORF">GJ744_009558</name>
</gene>
<dbReference type="AlphaFoldDB" id="A0A8H7AJJ6"/>
<dbReference type="Proteomes" id="UP000606974">
    <property type="component" value="Unassembled WGS sequence"/>
</dbReference>
<keyword evidence="3" id="KW-1185">Reference proteome</keyword>
<dbReference type="EMBL" id="JAACFV010000058">
    <property type="protein sequence ID" value="KAF7508117.1"/>
    <property type="molecule type" value="Genomic_DNA"/>
</dbReference>
<comment type="caution">
    <text evidence="2">The sequence shown here is derived from an EMBL/GenBank/DDBJ whole genome shotgun (WGS) entry which is preliminary data.</text>
</comment>
<reference evidence="2" key="1">
    <citation type="submission" date="2020-02" db="EMBL/GenBank/DDBJ databases">
        <authorList>
            <person name="Palmer J.M."/>
        </authorList>
    </citation>
    <scope>NUCLEOTIDE SEQUENCE</scope>
    <source>
        <strain evidence="2">EPUS1.4</strain>
        <tissue evidence="2">Thallus</tissue>
    </source>
</reference>
<accession>A0A8H7AJJ6</accession>
<feature type="region of interest" description="Disordered" evidence="1">
    <location>
        <begin position="1"/>
        <end position="22"/>
    </location>
</feature>
<evidence type="ECO:0000313" key="2">
    <source>
        <dbReference type="EMBL" id="KAF7508117.1"/>
    </source>
</evidence>
<proteinExistence type="predicted"/>
<sequence>MQTFMMPQSTAPRSGSGDYGQSQVTYPRTNWIPLVGFNGTAKKVFTVHGDGGCLAIQHRVSLPQELAKGDQRLQCSLSYNDQVGGTEGTEEESHVTKYALRLRMSWGISILIP</sequence>
<organism evidence="2 3">
    <name type="scientific">Endocarpon pusillum</name>
    <dbReference type="NCBI Taxonomy" id="364733"/>
    <lineage>
        <taxon>Eukaryota</taxon>
        <taxon>Fungi</taxon>
        <taxon>Dikarya</taxon>
        <taxon>Ascomycota</taxon>
        <taxon>Pezizomycotina</taxon>
        <taxon>Eurotiomycetes</taxon>
        <taxon>Chaetothyriomycetidae</taxon>
        <taxon>Verrucariales</taxon>
        <taxon>Verrucariaceae</taxon>
        <taxon>Endocarpon</taxon>
    </lineage>
</organism>
<name>A0A8H7AJJ6_9EURO</name>